<dbReference type="SMART" id="SM00739">
    <property type="entry name" value="KOW"/>
    <property type="match status" value="1"/>
</dbReference>
<dbReference type="AlphaFoldDB" id="A0A4R0XNK3"/>
<keyword evidence="7" id="KW-1185">Reference proteome</keyword>
<evidence type="ECO:0000256" key="3">
    <source>
        <dbReference type="ARBA" id="ARBA00023163"/>
    </source>
</evidence>
<dbReference type="RefSeq" id="WP_131613719.1">
    <property type="nucleotide sequence ID" value="NZ_PSZP01000037.1"/>
</dbReference>
<evidence type="ECO:0000313" key="7">
    <source>
        <dbReference type="Proteomes" id="UP000291072"/>
    </source>
</evidence>
<keyword evidence="3" id="KW-0804">Transcription</keyword>
<accession>A0A4R0XNK3</accession>
<evidence type="ECO:0000256" key="1">
    <source>
        <dbReference type="ARBA" id="ARBA00022814"/>
    </source>
</evidence>
<dbReference type="GO" id="GO:0031564">
    <property type="term" value="P:transcription antitermination"/>
    <property type="evidence" value="ECO:0007669"/>
    <property type="project" value="UniProtKB-KW"/>
</dbReference>
<proteinExistence type="predicted"/>
<evidence type="ECO:0000259" key="5">
    <source>
        <dbReference type="SMART" id="SM00739"/>
    </source>
</evidence>
<reference evidence="6 7" key="1">
    <citation type="submission" date="2018-02" db="EMBL/GenBank/DDBJ databases">
        <title>Mycoplasma marinum and Mycoplasma todarodis sp. nov., moderately halophilic and psychrotolerant mycoplasmas isolated from cephalopods.</title>
        <authorList>
            <person name="Viver T."/>
        </authorList>
    </citation>
    <scope>NUCLEOTIDE SEQUENCE [LARGE SCALE GENOMIC DNA]</scope>
    <source>
        <strain evidence="6 7">5H</strain>
    </source>
</reference>
<dbReference type="PANTHER" id="PTHR30265">
    <property type="entry name" value="RHO-INTERACTING TRANSCRIPTION TERMINATION FACTOR NUSG"/>
    <property type="match status" value="1"/>
</dbReference>
<dbReference type="InterPro" id="IPR005824">
    <property type="entry name" value="KOW"/>
</dbReference>
<dbReference type="PANTHER" id="PTHR30265:SF4">
    <property type="entry name" value="KOW MOTIF FAMILY PROTEIN, EXPRESSED"/>
    <property type="match status" value="1"/>
</dbReference>
<feature type="region of interest" description="Disordered" evidence="4">
    <location>
        <begin position="1"/>
        <end position="24"/>
    </location>
</feature>
<dbReference type="OrthoDB" id="9809075at2"/>
<dbReference type="Pfam" id="PF00467">
    <property type="entry name" value="KOW"/>
    <property type="match status" value="1"/>
</dbReference>
<dbReference type="Proteomes" id="UP000291072">
    <property type="component" value="Unassembled WGS sequence"/>
</dbReference>
<comment type="caution">
    <text evidence="6">The sequence shown here is derived from an EMBL/GenBank/DDBJ whole genome shotgun (WGS) entry which is preliminary data.</text>
</comment>
<dbReference type="InterPro" id="IPR043425">
    <property type="entry name" value="NusG-like"/>
</dbReference>
<feature type="compositionally biased region" description="Polar residues" evidence="4">
    <location>
        <begin position="8"/>
        <end position="22"/>
    </location>
</feature>
<keyword evidence="1" id="KW-0889">Transcription antitermination</keyword>
<feature type="domain" description="KOW" evidence="5">
    <location>
        <begin position="49"/>
        <end position="76"/>
    </location>
</feature>
<dbReference type="EMBL" id="PSZP01000037">
    <property type="protein sequence ID" value="TCG10535.1"/>
    <property type="molecule type" value="Genomic_DNA"/>
</dbReference>
<dbReference type="InterPro" id="IPR014722">
    <property type="entry name" value="Rib_uL2_dom2"/>
</dbReference>
<evidence type="ECO:0000313" key="6">
    <source>
        <dbReference type="EMBL" id="TCG10535.1"/>
    </source>
</evidence>
<gene>
    <name evidence="6" type="ORF">C4B25_03840</name>
</gene>
<evidence type="ECO:0000256" key="4">
    <source>
        <dbReference type="SAM" id="MobiDB-lite"/>
    </source>
</evidence>
<dbReference type="SUPFAM" id="SSF50104">
    <property type="entry name" value="Translation proteins SH3-like domain"/>
    <property type="match status" value="1"/>
</dbReference>
<keyword evidence="2" id="KW-0805">Transcription regulation</keyword>
<dbReference type="Gene3D" id="2.30.30.30">
    <property type="match status" value="1"/>
</dbReference>
<name>A0A4R0XNK3_9MOLU</name>
<evidence type="ECO:0000256" key="2">
    <source>
        <dbReference type="ARBA" id="ARBA00023015"/>
    </source>
</evidence>
<protein>
    <recommendedName>
        <fullName evidence="5">KOW domain-containing protein</fullName>
    </recommendedName>
</protein>
<dbReference type="InterPro" id="IPR008991">
    <property type="entry name" value="Translation_prot_SH3-like_sf"/>
</dbReference>
<organism evidence="6 7">
    <name type="scientific">Mycoplasma todarodis</name>
    <dbReference type="NCBI Taxonomy" id="1937191"/>
    <lineage>
        <taxon>Bacteria</taxon>
        <taxon>Bacillati</taxon>
        <taxon>Mycoplasmatota</taxon>
        <taxon>Mollicutes</taxon>
        <taxon>Mycoplasmataceae</taxon>
        <taxon>Mycoplasma</taxon>
    </lineage>
</organism>
<sequence>MKHDSSCLVGSSGQRTKPTPVSNLEIKRIDRSVKQAFEDYKAGKLTAPKFENGTIVEVIEGATKGLKGPIVKYDEERAVVVVELTLFDRATPTELSIDHIKKIDE</sequence>